<protein>
    <submittedName>
        <fullName evidence="3 4">Cyclin-dependent kinase 12-like isoform X2</fullName>
    </submittedName>
</protein>
<evidence type="ECO:0000256" key="1">
    <source>
        <dbReference type="SAM" id="MobiDB-lite"/>
    </source>
</evidence>
<feature type="compositionally biased region" description="Polar residues" evidence="1">
    <location>
        <begin position="1"/>
        <end position="13"/>
    </location>
</feature>
<feature type="compositionally biased region" description="Basic and acidic residues" evidence="1">
    <location>
        <begin position="506"/>
        <end position="517"/>
    </location>
</feature>
<evidence type="ECO:0000313" key="5">
    <source>
        <dbReference type="RefSeq" id="XP_028256237.1"/>
    </source>
</evidence>
<dbReference type="RefSeq" id="XP_028256084.1">
    <property type="nucleotide sequence ID" value="XM_028400283.1"/>
</dbReference>
<sequence length="666" mass="76536">MYTNRSEYSQRWQPSDRSSRYEYDDRRHREEHGERREERREPHRDRQWDSHVKYSMDGRRSPERTSRSREYSDSPKRLYSKEPSNRDWRRKSPVRRRMSSPSWDEKKRPRFAEEDERDYRYRSEPQGKTYRQLSDGSSRAHEPKDYRNTSPREEEYNYRKTPQETRHRHQHEEFTYRRYDDGDDDDDDVAYRQQSGCYGDGDGGERSQERARSPDHTTTSYSTSRRRTDSPSTSSMYEDAHHNRTLLNGSSGQSFESDITAQSVSVSEDKFSKGFQRFLDVLNKGVNVDFLTKIVTQSSAGVNSRPRSPGPHPNPAERPWPERQQGSHHENHCWGKSEGSQRPVSPQPRHRSLSPQQVCLSEGRPLQRSNDRQSLFDSRSPPLAVETMTLTAEDEHKCRQMQDVLQAIGLDLGFEELGQMSHRIQERLYGKRDGDWGHKTSQESGTRRAFSPKRQSSSSSGRSSFSPLPRDYYTNKDSHSAQRDTEGHQEQVSEVFDQSSSSLQDTETRDANAEERAAALQAFSPDSAYTVSEPPPAPAMPTYSPVSHLPLQYQGLPPPIPPALPPALSSSLPPVLPPALPALWPPHIGPRIFLPHGPPIFPYPGVRPLNILPNMLAQRNLLPPHMNNPPFNLPGVNAIQPLNTQQKSKQLSRPRCLQVIETKQPG</sequence>
<dbReference type="AlphaFoldDB" id="A0A6P7I0B2"/>
<feature type="compositionally biased region" description="Polar residues" evidence="1">
    <location>
        <begin position="492"/>
        <end position="505"/>
    </location>
</feature>
<gene>
    <name evidence="3 4 5" type="primary">LOC114432165</name>
</gene>
<dbReference type="RefSeq" id="XP_028256237.1">
    <property type="nucleotide sequence ID" value="XM_028400436.1"/>
</dbReference>
<dbReference type="GeneID" id="114432165"/>
<evidence type="ECO:0000313" key="3">
    <source>
        <dbReference type="RefSeq" id="XP_028256084.1"/>
    </source>
</evidence>
<evidence type="ECO:0000313" key="2">
    <source>
        <dbReference type="Proteomes" id="UP000515145"/>
    </source>
</evidence>
<feature type="compositionally biased region" description="Polar residues" evidence="1">
    <location>
        <begin position="297"/>
        <end position="306"/>
    </location>
</feature>
<evidence type="ECO:0000313" key="4">
    <source>
        <dbReference type="RefSeq" id="XP_028256168.1"/>
    </source>
</evidence>
<feature type="compositionally biased region" description="Basic residues" evidence="1">
    <location>
        <begin position="88"/>
        <end position="98"/>
    </location>
</feature>
<feature type="compositionally biased region" description="Basic and acidic residues" evidence="1">
    <location>
        <begin position="17"/>
        <end position="87"/>
    </location>
</feature>
<feature type="compositionally biased region" description="Basic and acidic residues" evidence="1">
    <location>
        <begin position="432"/>
        <end position="441"/>
    </location>
</feature>
<keyword evidence="2" id="KW-1185">Reference proteome</keyword>
<feature type="region of interest" description="Disordered" evidence="1">
    <location>
        <begin position="432"/>
        <end position="542"/>
    </location>
</feature>
<feature type="compositionally biased region" description="Low complexity" evidence="1">
    <location>
        <begin position="452"/>
        <end position="470"/>
    </location>
</feature>
<feature type="compositionally biased region" description="Basic and acidic residues" evidence="1">
    <location>
        <begin position="473"/>
        <end position="491"/>
    </location>
</feature>
<accession>A0A6P7I0B2</accession>
<dbReference type="RefSeq" id="XP_028256168.1">
    <property type="nucleotide sequence ID" value="XM_028400367.1"/>
</dbReference>
<feature type="compositionally biased region" description="Basic and acidic residues" evidence="1">
    <location>
        <begin position="138"/>
        <end position="180"/>
    </location>
</feature>
<feature type="compositionally biased region" description="Pro residues" evidence="1">
    <location>
        <begin position="308"/>
        <end position="318"/>
    </location>
</feature>
<organism evidence="2 5">
    <name type="scientific">Parambassis ranga</name>
    <name type="common">Indian glassy fish</name>
    <dbReference type="NCBI Taxonomy" id="210632"/>
    <lineage>
        <taxon>Eukaryota</taxon>
        <taxon>Metazoa</taxon>
        <taxon>Chordata</taxon>
        <taxon>Craniata</taxon>
        <taxon>Vertebrata</taxon>
        <taxon>Euteleostomi</taxon>
        <taxon>Actinopterygii</taxon>
        <taxon>Neopterygii</taxon>
        <taxon>Teleostei</taxon>
        <taxon>Neoteleostei</taxon>
        <taxon>Acanthomorphata</taxon>
        <taxon>Ovalentaria</taxon>
        <taxon>Ambassidae</taxon>
        <taxon>Parambassis</taxon>
    </lineage>
</organism>
<feature type="region of interest" description="Disordered" evidence="1">
    <location>
        <begin position="1"/>
        <end position="237"/>
    </location>
</feature>
<name>A0A6P7I0B2_9TELE</name>
<feature type="region of interest" description="Disordered" evidence="1">
    <location>
        <begin position="297"/>
        <end position="382"/>
    </location>
</feature>
<dbReference type="Proteomes" id="UP000515145">
    <property type="component" value="Chromosome 1"/>
</dbReference>
<feature type="compositionally biased region" description="Basic and acidic residues" evidence="1">
    <location>
        <begin position="203"/>
        <end position="215"/>
    </location>
</feature>
<proteinExistence type="predicted"/>
<reference evidence="3 4" key="1">
    <citation type="submission" date="2025-04" db="UniProtKB">
        <authorList>
            <consortium name="RefSeq"/>
        </authorList>
    </citation>
    <scope>IDENTIFICATION</scope>
</reference>
<feature type="compositionally biased region" description="Basic and acidic residues" evidence="1">
    <location>
        <begin position="319"/>
        <end position="335"/>
    </location>
</feature>
<feature type="compositionally biased region" description="Basic and acidic residues" evidence="1">
    <location>
        <begin position="103"/>
        <end position="125"/>
    </location>
</feature>